<gene>
    <name evidence="6" type="primary">creB</name>
    <name evidence="6" type="ORF">KDX31_02390</name>
</gene>
<keyword evidence="7" id="KW-1185">Reference proteome</keyword>
<dbReference type="NCBIfam" id="NF008296">
    <property type="entry name" value="PRK11083.1"/>
    <property type="match status" value="1"/>
</dbReference>
<evidence type="ECO:0000313" key="6">
    <source>
        <dbReference type="EMBL" id="UTW05267.1"/>
    </source>
</evidence>
<evidence type="ECO:0000256" key="1">
    <source>
        <dbReference type="ARBA" id="ARBA00023125"/>
    </source>
</evidence>
<dbReference type="EMBL" id="CP073344">
    <property type="protein sequence ID" value="UTW05267.1"/>
    <property type="molecule type" value="Genomic_DNA"/>
</dbReference>
<evidence type="ECO:0000256" key="3">
    <source>
        <dbReference type="PROSITE-ProRule" id="PRU01091"/>
    </source>
</evidence>
<organism evidence="6 7">
    <name type="scientific">Amphritea atlantica</name>
    <dbReference type="NCBI Taxonomy" id="355243"/>
    <lineage>
        <taxon>Bacteria</taxon>
        <taxon>Pseudomonadati</taxon>
        <taxon>Pseudomonadota</taxon>
        <taxon>Gammaproteobacteria</taxon>
        <taxon>Oceanospirillales</taxon>
        <taxon>Oceanospirillaceae</taxon>
        <taxon>Amphritea</taxon>
    </lineage>
</organism>
<accession>A0ABY5H199</accession>
<feature type="domain" description="Response regulatory" evidence="4">
    <location>
        <begin position="5"/>
        <end position="118"/>
    </location>
</feature>
<dbReference type="SUPFAM" id="SSF52172">
    <property type="entry name" value="CheY-like"/>
    <property type="match status" value="1"/>
</dbReference>
<dbReference type="PROSITE" id="PS50110">
    <property type="entry name" value="RESPONSE_REGULATORY"/>
    <property type="match status" value="1"/>
</dbReference>
<keyword evidence="1 3" id="KW-0238">DNA-binding</keyword>
<feature type="domain" description="OmpR/PhoB-type" evidence="5">
    <location>
        <begin position="128"/>
        <end position="227"/>
    </location>
</feature>
<feature type="modified residue" description="4-aspartylphosphate" evidence="2">
    <location>
        <position position="54"/>
    </location>
</feature>
<evidence type="ECO:0000259" key="4">
    <source>
        <dbReference type="PROSITE" id="PS50110"/>
    </source>
</evidence>
<dbReference type="PROSITE" id="PS51755">
    <property type="entry name" value="OMPR_PHOB"/>
    <property type="match status" value="1"/>
</dbReference>
<protein>
    <submittedName>
        <fullName evidence="6">Two-component system response regulator CreB</fullName>
    </submittedName>
</protein>
<dbReference type="Pfam" id="PF00072">
    <property type="entry name" value="Response_reg"/>
    <property type="match status" value="1"/>
</dbReference>
<dbReference type="InterPro" id="IPR011006">
    <property type="entry name" value="CheY-like_superfamily"/>
</dbReference>
<dbReference type="Pfam" id="PF00486">
    <property type="entry name" value="Trans_reg_C"/>
    <property type="match status" value="1"/>
</dbReference>
<dbReference type="Proteomes" id="UP001059950">
    <property type="component" value="Chromosome"/>
</dbReference>
<feature type="DNA-binding region" description="OmpR/PhoB-type" evidence="3">
    <location>
        <begin position="128"/>
        <end position="227"/>
    </location>
</feature>
<dbReference type="InterPro" id="IPR036388">
    <property type="entry name" value="WH-like_DNA-bd_sf"/>
</dbReference>
<evidence type="ECO:0000259" key="5">
    <source>
        <dbReference type="PROSITE" id="PS51755"/>
    </source>
</evidence>
<proteinExistence type="predicted"/>
<dbReference type="Gene3D" id="6.10.250.690">
    <property type="match status" value="1"/>
</dbReference>
<sequence length="229" mass="25813">MMIKTILIVEDEAEIADALIYVLKAEGMDPIWVSTAQNALIELNATAVDLAILDVGLPDGNGFDLFKTIRESYLIPMMFLTARSEEIDRIIGLEIGADDYVTKPFSPREVAARVKNILKRAAMQPNTDTHLTKNGFNLDSQQMKITYQGQMLELTRSEYSLLETLINHPQQIFSRRQLIEAVWSSQHPSDERVIDTHIKSLRHKLKNIDAVDVPIMTHRGFGYSLAATS</sequence>
<reference evidence="6" key="1">
    <citation type="submission" date="2021-04" db="EMBL/GenBank/DDBJ databases">
        <title>Oceanospirillales bacteria with DddD are important DMSP degraders in coastal seawater.</title>
        <authorList>
            <person name="Liu J."/>
        </authorList>
    </citation>
    <scope>NUCLEOTIDE SEQUENCE</scope>
    <source>
        <strain evidence="6">GY6</strain>
    </source>
</reference>
<dbReference type="CDD" id="cd00383">
    <property type="entry name" value="trans_reg_C"/>
    <property type="match status" value="1"/>
</dbReference>
<dbReference type="InterPro" id="IPR001789">
    <property type="entry name" value="Sig_transdc_resp-reg_receiver"/>
</dbReference>
<dbReference type="PANTHER" id="PTHR48111">
    <property type="entry name" value="REGULATOR OF RPOS"/>
    <property type="match status" value="1"/>
</dbReference>
<dbReference type="SUPFAM" id="SSF46894">
    <property type="entry name" value="C-terminal effector domain of the bipartite response regulators"/>
    <property type="match status" value="1"/>
</dbReference>
<dbReference type="Gene3D" id="1.10.10.10">
    <property type="entry name" value="Winged helix-like DNA-binding domain superfamily/Winged helix DNA-binding domain"/>
    <property type="match status" value="1"/>
</dbReference>
<dbReference type="SMART" id="SM00448">
    <property type="entry name" value="REC"/>
    <property type="match status" value="1"/>
</dbReference>
<name>A0ABY5H199_9GAMM</name>
<dbReference type="InterPro" id="IPR016032">
    <property type="entry name" value="Sig_transdc_resp-reg_C-effctor"/>
</dbReference>
<dbReference type="Gene3D" id="3.40.50.2300">
    <property type="match status" value="1"/>
</dbReference>
<dbReference type="PANTHER" id="PTHR48111:SF6">
    <property type="entry name" value="TRANSCRIPTIONAL REGULATORY PROTEIN CREB"/>
    <property type="match status" value="1"/>
</dbReference>
<keyword evidence="2" id="KW-0597">Phosphoprotein</keyword>
<dbReference type="InterPro" id="IPR039420">
    <property type="entry name" value="WalR-like"/>
</dbReference>
<dbReference type="SMART" id="SM00862">
    <property type="entry name" value="Trans_reg_C"/>
    <property type="match status" value="1"/>
</dbReference>
<dbReference type="CDD" id="cd17574">
    <property type="entry name" value="REC_OmpR"/>
    <property type="match status" value="1"/>
</dbReference>
<evidence type="ECO:0000313" key="7">
    <source>
        <dbReference type="Proteomes" id="UP001059950"/>
    </source>
</evidence>
<dbReference type="InterPro" id="IPR001867">
    <property type="entry name" value="OmpR/PhoB-type_DNA-bd"/>
</dbReference>
<evidence type="ECO:0000256" key="2">
    <source>
        <dbReference type="PROSITE-ProRule" id="PRU00169"/>
    </source>
</evidence>